<dbReference type="GO" id="GO:0071973">
    <property type="term" value="P:bacterial-type flagellum-dependent cell motility"/>
    <property type="evidence" value="ECO:0007669"/>
    <property type="project" value="InterPro"/>
</dbReference>
<dbReference type="SMART" id="SM00567">
    <property type="entry name" value="EZ_HEAT"/>
    <property type="match status" value="3"/>
</dbReference>
<evidence type="ECO:0000313" key="7">
    <source>
        <dbReference type="EMBL" id="TWT95951.1"/>
    </source>
</evidence>
<dbReference type="InterPro" id="IPR004155">
    <property type="entry name" value="PBS_lyase_HEAT"/>
</dbReference>
<evidence type="ECO:0000256" key="4">
    <source>
        <dbReference type="ARBA" id="ARBA00023143"/>
    </source>
</evidence>
<dbReference type="EMBL" id="SJPR01000004">
    <property type="protein sequence ID" value="TWT95951.1"/>
    <property type="molecule type" value="Genomic_DNA"/>
</dbReference>
<keyword evidence="7" id="KW-0966">Cell projection</keyword>
<dbReference type="GO" id="GO:0005198">
    <property type="term" value="F:structural molecule activity"/>
    <property type="evidence" value="ECO:0007669"/>
    <property type="project" value="InterPro"/>
</dbReference>
<evidence type="ECO:0000256" key="1">
    <source>
        <dbReference type="ARBA" id="ARBA00002591"/>
    </source>
</evidence>
<name>A0A5C6AA94_9BACT</name>
<proteinExistence type="predicted"/>
<dbReference type="PANTHER" id="PTHR30381:SF0">
    <property type="entry name" value="FLAGELLAR P-RING PROTEIN"/>
    <property type="match status" value="1"/>
</dbReference>
<keyword evidence="4" id="KW-0975">Bacterial flagellum</keyword>
<feature type="compositionally biased region" description="Basic and acidic residues" evidence="5">
    <location>
        <begin position="535"/>
        <end position="548"/>
    </location>
</feature>
<keyword evidence="7" id="KW-0969">Cilium</keyword>
<keyword evidence="3 6" id="KW-0732">Signal</keyword>
<dbReference type="PROSITE" id="PS51257">
    <property type="entry name" value="PROKAR_LIPOPROTEIN"/>
    <property type="match status" value="1"/>
</dbReference>
<dbReference type="PANTHER" id="PTHR30381">
    <property type="entry name" value="FLAGELLAR P-RING PERIPLASMIC PROTEIN FLGI"/>
    <property type="match status" value="1"/>
</dbReference>
<dbReference type="SUPFAM" id="SSF48371">
    <property type="entry name" value="ARM repeat"/>
    <property type="match status" value="1"/>
</dbReference>
<dbReference type="GO" id="GO:0009428">
    <property type="term" value="C:bacterial-type flagellum basal body, distal rod, P ring"/>
    <property type="evidence" value="ECO:0007669"/>
    <property type="project" value="InterPro"/>
</dbReference>
<feature type="signal peptide" evidence="6">
    <location>
        <begin position="1"/>
        <end position="24"/>
    </location>
</feature>
<reference evidence="7 8" key="1">
    <citation type="submission" date="2019-02" db="EMBL/GenBank/DDBJ databases">
        <title>Deep-cultivation of Planctomycetes and their phenomic and genomic characterization uncovers novel biology.</title>
        <authorList>
            <person name="Wiegand S."/>
            <person name="Jogler M."/>
            <person name="Boedeker C."/>
            <person name="Pinto D."/>
            <person name="Vollmers J."/>
            <person name="Rivas-Marin E."/>
            <person name="Kohn T."/>
            <person name="Peeters S.H."/>
            <person name="Heuer A."/>
            <person name="Rast P."/>
            <person name="Oberbeckmann S."/>
            <person name="Bunk B."/>
            <person name="Jeske O."/>
            <person name="Meyerdierks A."/>
            <person name="Storesund J.E."/>
            <person name="Kallscheuer N."/>
            <person name="Luecker S."/>
            <person name="Lage O.M."/>
            <person name="Pohl T."/>
            <person name="Merkel B.J."/>
            <person name="Hornburger P."/>
            <person name="Mueller R.-W."/>
            <person name="Bruemmer F."/>
            <person name="Labrenz M."/>
            <person name="Spormann A.M."/>
            <person name="Op Den Camp H."/>
            <person name="Overmann J."/>
            <person name="Amann R."/>
            <person name="Jetten M.S.M."/>
            <person name="Mascher T."/>
            <person name="Medema M.H."/>
            <person name="Devos D.P."/>
            <person name="Kaster A.-K."/>
            <person name="Ovreas L."/>
            <person name="Rohde M."/>
            <person name="Galperin M.Y."/>
            <person name="Jogler C."/>
        </authorList>
    </citation>
    <scope>NUCLEOTIDE SEQUENCE [LARGE SCALE GENOMIC DNA]</scope>
    <source>
        <strain evidence="7 8">Pla108</strain>
    </source>
</reference>
<dbReference type="Pfam" id="PF13646">
    <property type="entry name" value="HEAT_2"/>
    <property type="match status" value="1"/>
</dbReference>
<protein>
    <submittedName>
        <fullName evidence="7">Flagellar basal body P-ring protein</fullName>
    </submittedName>
</protein>
<dbReference type="InterPro" id="IPR011989">
    <property type="entry name" value="ARM-like"/>
</dbReference>
<feature type="region of interest" description="Disordered" evidence="5">
    <location>
        <begin position="533"/>
        <end position="578"/>
    </location>
</feature>
<dbReference type="Proteomes" id="UP000317421">
    <property type="component" value="Unassembled WGS sequence"/>
</dbReference>
<accession>A0A5C6AA94</accession>
<dbReference type="InterPro" id="IPR001782">
    <property type="entry name" value="Flag_FlgI"/>
</dbReference>
<dbReference type="Pfam" id="PF02119">
    <property type="entry name" value="FlgI"/>
    <property type="match status" value="1"/>
</dbReference>
<comment type="subcellular location">
    <subcellularLocation>
        <location evidence="2">Bacterial flagellum basal body</location>
    </subcellularLocation>
</comment>
<keyword evidence="7" id="KW-0282">Flagellum</keyword>
<dbReference type="PRINTS" id="PR01010">
    <property type="entry name" value="FLGPRINGFLGI"/>
</dbReference>
<evidence type="ECO:0000256" key="6">
    <source>
        <dbReference type="SAM" id="SignalP"/>
    </source>
</evidence>
<evidence type="ECO:0000256" key="3">
    <source>
        <dbReference type="ARBA" id="ARBA00022729"/>
    </source>
</evidence>
<dbReference type="AlphaFoldDB" id="A0A5C6AA94"/>
<comment type="function">
    <text evidence="1">Assembles around the rod to form the L-ring and probably protects the motor/basal body from shearing forces during rotation.</text>
</comment>
<organism evidence="7 8">
    <name type="scientific">Botrimarina colliarenosi</name>
    <dbReference type="NCBI Taxonomy" id="2528001"/>
    <lineage>
        <taxon>Bacteria</taxon>
        <taxon>Pseudomonadati</taxon>
        <taxon>Planctomycetota</taxon>
        <taxon>Planctomycetia</taxon>
        <taxon>Pirellulales</taxon>
        <taxon>Lacipirellulaceae</taxon>
        <taxon>Botrimarina</taxon>
    </lineage>
</organism>
<dbReference type="GO" id="GO:0030288">
    <property type="term" value="C:outer membrane-bounded periplasmic space"/>
    <property type="evidence" value="ECO:0007669"/>
    <property type="project" value="InterPro"/>
</dbReference>
<evidence type="ECO:0000313" key="8">
    <source>
        <dbReference type="Proteomes" id="UP000317421"/>
    </source>
</evidence>
<evidence type="ECO:0000256" key="5">
    <source>
        <dbReference type="SAM" id="MobiDB-lite"/>
    </source>
</evidence>
<dbReference type="InterPro" id="IPR016024">
    <property type="entry name" value="ARM-type_fold"/>
</dbReference>
<keyword evidence="8" id="KW-1185">Reference proteome</keyword>
<sequence precursor="true">MRPCCNRMPYRLLVATLVVMTGCASSIFRDRTPEAALDELTDEGGTPLVGDFAHPYGLLPVKVEAVALVTGLDGTGEDPPQSPQRAALLDEMARRRVEKPNEVLSSPDTALVLLRGYLPAGIQKGDPFDIEVHLANRSKTTSLRGGWVLESRMTELAVLGQQIRAGHVLATGEGAVLVDPSADGEDAAAAATRGRILGGGVAIKSRPLGLVLAQNHQSIRMSTSISKAISTRFQTYEAGHKVGVSEAKTEEFVELQVHPRYKDNIGRFIRVVRSLAVSETPSGLQQRIQLLEKQLLDPLTASNAALRLEAIGDESAIGKLLVGLESKDAEVRFYAAEALAYLDQTEGVAFLIASARDEPAFRAHALTALSAMDDVVAYEGLRSLLESQSAETRYGAFRALWAMNPSDPMIRGERLGGQFSYHTLDTGGPPMVHATRSGRPELVLFGADQKFQLPMVLEAGSDILVNGLTGDEVTISRFRAGEPNRKRTVTTAVDEVVRAIVEVGGDYPDVVQALQQAKNDGALPSRFAVDAIPRAGREYDPDDAKSDDGTLDDPAAGPSMDADYQVGTPLPDLFSNKK</sequence>
<gene>
    <name evidence="7" type="ORF">Pla108_30280</name>
</gene>
<evidence type="ECO:0000256" key="2">
    <source>
        <dbReference type="ARBA" id="ARBA00004117"/>
    </source>
</evidence>
<feature type="chain" id="PRO_5022787035" evidence="6">
    <location>
        <begin position="25"/>
        <end position="578"/>
    </location>
</feature>
<comment type="caution">
    <text evidence="7">The sequence shown here is derived from an EMBL/GenBank/DDBJ whole genome shotgun (WGS) entry which is preliminary data.</text>
</comment>
<dbReference type="Gene3D" id="1.25.10.10">
    <property type="entry name" value="Leucine-rich Repeat Variant"/>
    <property type="match status" value="1"/>
</dbReference>